<feature type="transmembrane region" description="Helical" evidence="3">
    <location>
        <begin position="208"/>
        <end position="225"/>
    </location>
</feature>
<dbReference type="Pfam" id="PF20973">
    <property type="entry name" value="VUPS"/>
    <property type="match status" value="1"/>
</dbReference>
<dbReference type="Gene3D" id="3.30.70.270">
    <property type="match status" value="1"/>
</dbReference>
<dbReference type="InterPro" id="IPR048533">
    <property type="entry name" value="VUPS"/>
</dbReference>
<proteinExistence type="predicted"/>
<dbReference type="RefSeq" id="WP_220334705.1">
    <property type="nucleotide sequence ID" value="NZ_JAEUAK010000004.1"/>
</dbReference>
<feature type="transmembrane region" description="Helical" evidence="3">
    <location>
        <begin position="63"/>
        <end position="82"/>
    </location>
</feature>
<evidence type="ECO:0000256" key="3">
    <source>
        <dbReference type="SAM" id="Phobius"/>
    </source>
</evidence>
<protein>
    <recommendedName>
        <fullName evidence="1">diguanylate cyclase</fullName>
        <ecNumber evidence="1">2.7.7.65</ecNumber>
    </recommendedName>
</protein>
<keyword evidence="3" id="KW-1133">Transmembrane helix</keyword>
<dbReference type="SMART" id="SM00267">
    <property type="entry name" value="GGDEF"/>
    <property type="match status" value="1"/>
</dbReference>
<dbReference type="NCBIfam" id="TIGR00254">
    <property type="entry name" value="GGDEF"/>
    <property type="match status" value="1"/>
</dbReference>
<sequence>MMELFNSALFIFEAVGYFVLMVSLLHFRHRLGLGVFLTALGVMHFMETYLAAVFYVSLPFGNVSPGSSIFFSGKLMMILMLYLQEDAATVRQPIYGLFLGNLLTVAIAWVLQLHQPLELSPGHPADVDFLKEMGWLMVWGTAILYLDSLGIILLYEKLGDFMRRRVVLRFMISGLVLLTFDQICFFSGLHYFVGVPMAAFWAGWEAKMLAVCLYSLMFAVYEYYVRRDGVAASARSISDLFGDLTFRERYNDLLERTGRDILTGVYDRSRMELEAPLMVREALRQGQYATVLIIDADHFKDVNDGFGHLQGDEVLKAIASRLGTTLRSSDRIFRFGGEEFVAVCPGTSHEEALLLAERLRWTIVTSVKTPDDASVSVSIGVATADEDGGSFTTVLSAADSRLYEAKKSGRNCVVGRSGVAKAS</sequence>
<feature type="transmembrane region" description="Helical" evidence="3">
    <location>
        <begin position="94"/>
        <end position="113"/>
    </location>
</feature>
<feature type="transmembrane region" description="Helical" evidence="3">
    <location>
        <begin position="133"/>
        <end position="155"/>
    </location>
</feature>
<evidence type="ECO:0000256" key="1">
    <source>
        <dbReference type="ARBA" id="ARBA00012528"/>
    </source>
</evidence>
<feature type="domain" description="GGDEF" evidence="4">
    <location>
        <begin position="287"/>
        <end position="418"/>
    </location>
</feature>
<evidence type="ECO:0000256" key="2">
    <source>
        <dbReference type="ARBA" id="ARBA00034247"/>
    </source>
</evidence>
<accession>A0ABS7GU42</accession>
<evidence type="ECO:0000259" key="4">
    <source>
        <dbReference type="PROSITE" id="PS50887"/>
    </source>
</evidence>
<dbReference type="InterPro" id="IPR043128">
    <property type="entry name" value="Rev_trsase/Diguanyl_cyclase"/>
</dbReference>
<dbReference type="EC" id="2.7.7.65" evidence="1"/>
<dbReference type="PROSITE" id="PS50887">
    <property type="entry name" value="GGDEF"/>
    <property type="match status" value="1"/>
</dbReference>
<dbReference type="InterPro" id="IPR050469">
    <property type="entry name" value="Diguanylate_Cyclase"/>
</dbReference>
<keyword evidence="6" id="KW-1185">Reference proteome</keyword>
<dbReference type="Proteomes" id="UP000717752">
    <property type="component" value="Unassembled WGS sequence"/>
</dbReference>
<dbReference type="InterPro" id="IPR000160">
    <property type="entry name" value="GGDEF_dom"/>
</dbReference>
<feature type="transmembrane region" description="Helical" evidence="3">
    <location>
        <begin position="6"/>
        <end position="27"/>
    </location>
</feature>
<dbReference type="CDD" id="cd01949">
    <property type="entry name" value="GGDEF"/>
    <property type="match status" value="1"/>
</dbReference>
<organism evidence="5 6">
    <name type="scientific">Rhizobium mesosinicum</name>
    <dbReference type="NCBI Taxonomy" id="335017"/>
    <lineage>
        <taxon>Bacteria</taxon>
        <taxon>Pseudomonadati</taxon>
        <taxon>Pseudomonadota</taxon>
        <taxon>Alphaproteobacteria</taxon>
        <taxon>Hyphomicrobiales</taxon>
        <taxon>Rhizobiaceae</taxon>
        <taxon>Rhizobium/Agrobacterium group</taxon>
        <taxon>Rhizobium</taxon>
    </lineage>
</organism>
<keyword evidence="3" id="KW-0472">Membrane</keyword>
<feature type="transmembrane region" description="Helical" evidence="3">
    <location>
        <begin position="167"/>
        <end position="188"/>
    </location>
</feature>
<feature type="transmembrane region" description="Helical" evidence="3">
    <location>
        <begin position="34"/>
        <end position="57"/>
    </location>
</feature>
<dbReference type="SUPFAM" id="SSF55073">
    <property type="entry name" value="Nucleotide cyclase"/>
    <property type="match status" value="1"/>
</dbReference>
<evidence type="ECO:0000313" key="6">
    <source>
        <dbReference type="Proteomes" id="UP000717752"/>
    </source>
</evidence>
<dbReference type="EMBL" id="JAEUAK010000004">
    <property type="protein sequence ID" value="MBW9053327.1"/>
    <property type="molecule type" value="Genomic_DNA"/>
</dbReference>
<gene>
    <name evidence="5" type="ORF">JNB85_12975</name>
</gene>
<comment type="caution">
    <text evidence="5">The sequence shown here is derived from an EMBL/GenBank/DDBJ whole genome shotgun (WGS) entry which is preliminary data.</text>
</comment>
<name>A0ABS7GU42_9HYPH</name>
<dbReference type="PANTHER" id="PTHR45138:SF9">
    <property type="entry name" value="DIGUANYLATE CYCLASE DGCM-RELATED"/>
    <property type="match status" value="1"/>
</dbReference>
<evidence type="ECO:0000313" key="5">
    <source>
        <dbReference type="EMBL" id="MBW9053327.1"/>
    </source>
</evidence>
<dbReference type="Pfam" id="PF00990">
    <property type="entry name" value="GGDEF"/>
    <property type="match status" value="1"/>
</dbReference>
<reference evidence="5 6" key="1">
    <citation type="journal article" date="2021" name="MBio">
        <title>Poor Competitiveness of Bradyrhizobium in Pigeon Pea Root Colonization in Indian Soils.</title>
        <authorList>
            <person name="Chalasani D."/>
            <person name="Basu A."/>
            <person name="Pullabhotla S.V.S.R.N."/>
            <person name="Jorrin B."/>
            <person name="Neal A.L."/>
            <person name="Poole P.S."/>
            <person name="Podile A.R."/>
            <person name="Tkacz A."/>
        </authorList>
    </citation>
    <scope>NUCLEOTIDE SEQUENCE [LARGE SCALE GENOMIC DNA]</scope>
    <source>
        <strain evidence="5 6">HU56</strain>
    </source>
</reference>
<comment type="catalytic activity">
    <reaction evidence="2">
        <text>2 GTP = 3',3'-c-di-GMP + 2 diphosphate</text>
        <dbReference type="Rhea" id="RHEA:24898"/>
        <dbReference type="ChEBI" id="CHEBI:33019"/>
        <dbReference type="ChEBI" id="CHEBI:37565"/>
        <dbReference type="ChEBI" id="CHEBI:58805"/>
        <dbReference type="EC" id="2.7.7.65"/>
    </reaction>
</comment>
<dbReference type="InterPro" id="IPR029787">
    <property type="entry name" value="Nucleotide_cyclase"/>
</dbReference>
<dbReference type="PANTHER" id="PTHR45138">
    <property type="entry name" value="REGULATORY COMPONENTS OF SENSORY TRANSDUCTION SYSTEM"/>
    <property type="match status" value="1"/>
</dbReference>
<keyword evidence="3" id="KW-0812">Transmembrane</keyword>